<evidence type="ECO:0000313" key="2">
    <source>
        <dbReference type="Proteomes" id="UP000799750"/>
    </source>
</evidence>
<sequence length="175" mass="19472">MMRIMSTTQGERQLRDLHPLMRRDASQYPALHGQGSTAWTSWRWRLSVGCWIAFCLRSSVASWLSLGEAGDVSRARESGWAPSLSCPANLFGGSNLTRFPSHQPYKRHHRLHLSSSSQPPSKPPACAISCTIRRRLPLLARSSRSSLSFSPIDPAITIIPWLTSIRPTIASPSRP</sequence>
<reference evidence="1" key="1">
    <citation type="journal article" date="2020" name="Stud. Mycol.">
        <title>101 Dothideomycetes genomes: a test case for predicting lifestyles and emergence of pathogens.</title>
        <authorList>
            <person name="Haridas S."/>
            <person name="Albert R."/>
            <person name="Binder M."/>
            <person name="Bloem J."/>
            <person name="Labutti K."/>
            <person name="Salamov A."/>
            <person name="Andreopoulos B."/>
            <person name="Baker S."/>
            <person name="Barry K."/>
            <person name="Bills G."/>
            <person name="Bluhm B."/>
            <person name="Cannon C."/>
            <person name="Castanera R."/>
            <person name="Culley D."/>
            <person name="Daum C."/>
            <person name="Ezra D."/>
            <person name="Gonzalez J."/>
            <person name="Henrissat B."/>
            <person name="Kuo A."/>
            <person name="Liang C."/>
            <person name="Lipzen A."/>
            <person name="Lutzoni F."/>
            <person name="Magnuson J."/>
            <person name="Mondo S."/>
            <person name="Nolan M."/>
            <person name="Ohm R."/>
            <person name="Pangilinan J."/>
            <person name="Park H.-J."/>
            <person name="Ramirez L."/>
            <person name="Alfaro M."/>
            <person name="Sun H."/>
            <person name="Tritt A."/>
            <person name="Yoshinaga Y."/>
            <person name="Zwiers L.-H."/>
            <person name="Turgeon B."/>
            <person name="Goodwin S."/>
            <person name="Spatafora J."/>
            <person name="Crous P."/>
            <person name="Grigoriev I."/>
        </authorList>
    </citation>
    <scope>NUCLEOTIDE SEQUENCE</scope>
    <source>
        <strain evidence="1">CBS 269.34</strain>
    </source>
</reference>
<name>A0A6A6RD62_9PEZI</name>
<dbReference type="EMBL" id="MU004182">
    <property type="protein sequence ID" value="KAF2501367.1"/>
    <property type="molecule type" value="Genomic_DNA"/>
</dbReference>
<protein>
    <submittedName>
        <fullName evidence="1">Uncharacterized protein</fullName>
    </submittedName>
</protein>
<dbReference type="AlphaFoldDB" id="A0A6A6RD62"/>
<organism evidence="1 2">
    <name type="scientific">Lophium mytilinum</name>
    <dbReference type="NCBI Taxonomy" id="390894"/>
    <lineage>
        <taxon>Eukaryota</taxon>
        <taxon>Fungi</taxon>
        <taxon>Dikarya</taxon>
        <taxon>Ascomycota</taxon>
        <taxon>Pezizomycotina</taxon>
        <taxon>Dothideomycetes</taxon>
        <taxon>Pleosporomycetidae</taxon>
        <taxon>Mytilinidiales</taxon>
        <taxon>Mytilinidiaceae</taxon>
        <taxon>Lophium</taxon>
    </lineage>
</organism>
<gene>
    <name evidence="1" type="ORF">BU16DRAFT_197163</name>
</gene>
<dbReference type="Proteomes" id="UP000799750">
    <property type="component" value="Unassembled WGS sequence"/>
</dbReference>
<proteinExistence type="predicted"/>
<keyword evidence="2" id="KW-1185">Reference proteome</keyword>
<evidence type="ECO:0000313" key="1">
    <source>
        <dbReference type="EMBL" id="KAF2501367.1"/>
    </source>
</evidence>
<accession>A0A6A6RD62</accession>